<sequence>MRKAMPPWRVAQPFVALSGTVPGRRTGSATTVRFMMGSLSGPQRPPGDPNDDSVLLPCPAPRPRPR</sequence>
<keyword evidence="3" id="KW-1185">Reference proteome</keyword>
<dbReference type="STRING" id="1150864.MILUP08_43474"/>
<organism evidence="2 3">
    <name type="scientific">Micromonospora lupini str. Lupac 08</name>
    <dbReference type="NCBI Taxonomy" id="1150864"/>
    <lineage>
        <taxon>Bacteria</taxon>
        <taxon>Bacillati</taxon>
        <taxon>Actinomycetota</taxon>
        <taxon>Actinomycetes</taxon>
        <taxon>Micromonosporales</taxon>
        <taxon>Micromonosporaceae</taxon>
        <taxon>Micromonospora</taxon>
    </lineage>
</organism>
<evidence type="ECO:0000313" key="3">
    <source>
        <dbReference type="Proteomes" id="UP000003448"/>
    </source>
</evidence>
<name>I0L417_9ACTN</name>
<comment type="caution">
    <text evidence="2">The sequence shown here is derived from an EMBL/GenBank/DDBJ whole genome shotgun (WGS) entry which is preliminary data.</text>
</comment>
<feature type="region of interest" description="Disordered" evidence="1">
    <location>
        <begin position="36"/>
        <end position="66"/>
    </location>
</feature>
<evidence type="ECO:0000256" key="1">
    <source>
        <dbReference type="SAM" id="MobiDB-lite"/>
    </source>
</evidence>
<accession>I0L417</accession>
<gene>
    <name evidence="2" type="ORF">MILUP08_43474</name>
</gene>
<dbReference type="EMBL" id="CAIE01000026">
    <property type="protein sequence ID" value="CCH18564.1"/>
    <property type="molecule type" value="Genomic_DNA"/>
</dbReference>
<protein>
    <submittedName>
        <fullName evidence="2">Uncharacterized protein</fullName>
    </submittedName>
</protein>
<proteinExistence type="predicted"/>
<dbReference type="AlphaFoldDB" id="I0L417"/>
<reference evidence="3" key="1">
    <citation type="journal article" date="2012" name="J. Bacteriol.">
        <title>Genome Sequence of Micromonospora lupini Lupac 08, Isolated from Root Nodules of Lupinus angustifolius.</title>
        <authorList>
            <person name="Alonso-Vega P."/>
            <person name="Normand P."/>
            <person name="Bacigalupe R."/>
            <person name="Pujic P."/>
            <person name="Lajus A."/>
            <person name="Vallenet D."/>
            <person name="Carro L."/>
            <person name="Coll P."/>
            <person name="Trujillo M.E."/>
        </authorList>
    </citation>
    <scope>NUCLEOTIDE SEQUENCE [LARGE SCALE GENOMIC DNA]</scope>
    <source>
        <strain evidence="3">Lupac 08</strain>
    </source>
</reference>
<dbReference type="Proteomes" id="UP000003448">
    <property type="component" value="Unassembled WGS sequence"/>
</dbReference>
<evidence type="ECO:0000313" key="2">
    <source>
        <dbReference type="EMBL" id="CCH18564.1"/>
    </source>
</evidence>